<keyword evidence="8" id="KW-1185">Reference proteome</keyword>
<dbReference type="Proteomes" id="UP000308768">
    <property type="component" value="Unassembled WGS sequence"/>
</dbReference>
<dbReference type="Pfam" id="PF08240">
    <property type="entry name" value="ADH_N"/>
    <property type="match status" value="1"/>
</dbReference>
<evidence type="ECO:0000256" key="4">
    <source>
        <dbReference type="ARBA" id="ARBA00023002"/>
    </source>
</evidence>
<name>A0A4V5NH82_9PEZI</name>
<evidence type="ECO:0000256" key="3">
    <source>
        <dbReference type="ARBA" id="ARBA00022833"/>
    </source>
</evidence>
<evidence type="ECO:0000259" key="6">
    <source>
        <dbReference type="Pfam" id="PF08240"/>
    </source>
</evidence>
<dbReference type="GO" id="GO:0005737">
    <property type="term" value="C:cytoplasm"/>
    <property type="evidence" value="ECO:0007669"/>
    <property type="project" value="TreeGrafter"/>
</dbReference>
<dbReference type="OrthoDB" id="1879366at2759"/>
<keyword evidence="2" id="KW-0479">Metal-binding</keyword>
<keyword evidence="4" id="KW-0560">Oxidoreductase</keyword>
<gene>
    <name evidence="7" type="ORF">B0A49_01685</name>
</gene>
<dbReference type="EMBL" id="NAJN01000167">
    <property type="protein sequence ID" value="TKA77889.1"/>
    <property type="molecule type" value="Genomic_DNA"/>
</dbReference>
<evidence type="ECO:0000256" key="2">
    <source>
        <dbReference type="ARBA" id="ARBA00022723"/>
    </source>
</evidence>
<dbReference type="PANTHER" id="PTHR42940">
    <property type="entry name" value="ALCOHOL DEHYDROGENASE 1-RELATED"/>
    <property type="match status" value="1"/>
</dbReference>
<dbReference type="SUPFAM" id="SSF50129">
    <property type="entry name" value="GroES-like"/>
    <property type="match status" value="1"/>
</dbReference>
<dbReference type="AlphaFoldDB" id="A0A4V5NH82"/>
<keyword evidence="3" id="KW-0862">Zinc</keyword>
<dbReference type="InterPro" id="IPR011032">
    <property type="entry name" value="GroES-like_sf"/>
</dbReference>
<evidence type="ECO:0000313" key="8">
    <source>
        <dbReference type="Proteomes" id="UP000308768"/>
    </source>
</evidence>
<comment type="caution">
    <text evidence="7">The sequence shown here is derived from an EMBL/GenBank/DDBJ whole genome shotgun (WGS) entry which is preliminary data.</text>
</comment>
<dbReference type="PANTHER" id="PTHR42940:SF3">
    <property type="entry name" value="ALCOHOL DEHYDROGENASE 1-RELATED"/>
    <property type="match status" value="1"/>
</dbReference>
<dbReference type="GO" id="GO:0046872">
    <property type="term" value="F:metal ion binding"/>
    <property type="evidence" value="ECO:0007669"/>
    <property type="project" value="UniProtKB-KW"/>
</dbReference>
<accession>A0A4V5NH82</accession>
<sequence length="139" mass="14786">MAVPGTATTLVLFTTAAGSIVKLDKQYLSIPVSWVFHNTNEPPVKEIPVPQEPGPGEILVKINWTGLCASDKSLIHDDWAPLGIKMMDVTHGIAGHEGAGIVVAVHPDVQHLWKEGDRAGVKWVTSAPTAMTNSTAQSS</sequence>
<comment type="cofactor">
    <cofactor evidence="1">
        <name>Zn(2+)</name>
        <dbReference type="ChEBI" id="CHEBI:29105"/>
    </cofactor>
</comment>
<evidence type="ECO:0000256" key="1">
    <source>
        <dbReference type="ARBA" id="ARBA00001947"/>
    </source>
</evidence>
<proteinExistence type="predicted"/>
<dbReference type="GO" id="GO:0004022">
    <property type="term" value="F:alcohol dehydrogenase (NAD+) activity"/>
    <property type="evidence" value="ECO:0007669"/>
    <property type="project" value="TreeGrafter"/>
</dbReference>
<feature type="domain" description="Alcohol dehydrogenase-like N-terminal" evidence="6">
    <location>
        <begin position="54"/>
        <end position="126"/>
    </location>
</feature>
<dbReference type="InterPro" id="IPR013154">
    <property type="entry name" value="ADH-like_N"/>
</dbReference>
<organism evidence="7 8">
    <name type="scientific">Cryomyces minteri</name>
    <dbReference type="NCBI Taxonomy" id="331657"/>
    <lineage>
        <taxon>Eukaryota</taxon>
        <taxon>Fungi</taxon>
        <taxon>Dikarya</taxon>
        <taxon>Ascomycota</taxon>
        <taxon>Pezizomycotina</taxon>
        <taxon>Dothideomycetes</taxon>
        <taxon>Dothideomycetes incertae sedis</taxon>
        <taxon>Cryomyces</taxon>
    </lineage>
</organism>
<keyword evidence="5" id="KW-0520">NAD</keyword>
<protein>
    <recommendedName>
        <fullName evidence="6">Alcohol dehydrogenase-like N-terminal domain-containing protein</fullName>
    </recommendedName>
</protein>
<evidence type="ECO:0000256" key="5">
    <source>
        <dbReference type="ARBA" id="ARBA00023027"/>
    </source>
</evidence>
<dbReference type="STRING" id="331657.A0A4V5NH82"/>
<reference evidence="7 8" key="1">
    <citation type="submission" date="2017-03" db="EMBL/GenBank/DDBJ databases">
        <title>Genomes of endolithic fungi from Antarctica.</title>
        <authorList>
            <person name="Coleine C."/>
            <person name="Masonjones S."/>
            <person name="Stajich J.E."/>
        </authorList>
    </citation>
    <scope>NUCLEOTIDE SEQUENCE [LARGE SCALE GENOMIC DNA]</scope>
    <source>
        <strain evidence="7 8">CCFEE 5187</strain>
    </source>
</reference>
<dbReference type="Gene3D" id="3.90.180.10">
    <property type="entry name" value="Medium-chain alcohol dehydrogenases, catalytic domain"/>
    <property type="match status" value="1"/>
</dbReference>
<evidence type="ECO:0000313" key="7">
    <source>
        <dbReference type="EMBL" id="TKA77889.1"/>
    </source>
</evidence>